<dbReference type="OrthoDB" id="2306966at2759"/>
<dbReference type="InterPro" id="IPR055854">
    <property type="entry name" value="DUF7431"/>
</dbReference>
<accession>A0A9N9IKA6</accession>
<evidence type="ECO:0000313" key="2">
    <source>
        <dbReference type="EMBL" id="CAG8736871.1"/>
    </source>
</evidence>
<dbReference type="Proteomes" id="UP000789396">
    <property type="component" value="Unassembled WGS sequence"/>
</dbReference>
<reference evidence="2" key="1">
    <citation type="submission" date="2021-06" db="EMBL/GenBank/DDBJ databases">
        <authorList>
            <person name="Kallberg Y."/>
            <person name="Tangrot J."/>
            <person name="Rosling A."/>
        </authorList>
    </citation>
    <scope>NUCLEOTIDE SEQUENCE</scope>
    <source>
        <strain evidence="2">IN212</strain>
    </source>
</reference>
<evidence type="ECO:0000259" key="1">
    <source>
        <dbReference type="Pfam" id="PF24209"/>
    </source>
</evidence>
<dbReference type="AlphaFoldDB" id="A0A9N9IKA6"/>
<dbReference type="Pfam" id="PF24209">
    <property type="entry name" value="DUF7431"/>
    <property type="match status" value="1"/>
</dbReference>
<evidence type="ECO:0000313" key="3">
    <source>
        <dbReference type="Proteomes" id="UP000789396"/>
    </source>
</evidence>
<dbReference type="EMBL" id="CAJVPZ010030470">
    <property type="protein sequence ID" value="CAG8736871.1"/>
    <property type="molecule type" value="Genomic_DNA"/>
</dbReference>
<protein>
    <submittedName>
        <fullName evidence="2">2881_t:CDS:1</fullName>
    </submittedName>
</protein>
<proteinExistence type="predicted"/>
<organism evidence="2 3">
    <name type="scientific">Racocetra fulgida</name>
    <dbReference type="NCBI Taxonomy" id="60492"/>
    <lineage>
        <taxon>Eukaryota</taxon>
        <taxon>Fungi</taxon>
        <taxon>Fungi incertae sedis</taxon>
        <taxon>Mucoromycota</taxon>
        <taxon>Glomeromycotina</taxon>
        <taxon>Glomeromycetes</taxon>
        <taxon>Diversisporales</taxon>
        <taxon>Gigasporaceae</taxon>
        <taxon>Racocetra</taxon>
    </lineage>
</organism>
<gene>
    <name evidence="2" type="ORF">RFULGI_LOCUS12555</name>
</gene>
<feature type="non-terminal residue" evidence="2">
    <location>
        <position position="1"/>
    </location>
</feature>
<sequence>FKRIIKVAWMIVGFHTDFNFRLPLKLKFSSCTIKSDRTEKIRQKDLSKVFKVPKNKMYSLLGICAFRYQDGDEDVESTIIIGHHLCKNEQTNQYVFIKIEGKEVDKPLEMHGILSTDRTHLEMTWNKWINIRSLKAKNGIVIPLKKIEIKLFFSLLCEEKDCSPYL</sequence>
<feature type="domain" description="DUF7431" evidence="1">
    <location>
        <begin position="5"/>
        <end position="94"/>
    </location>
</feature>
<comment type="caution">
    <text evidence="2">The sequence shown here is derived from an EMBL/GenBank/DDBJ whole genome shotgun (WGS) entry which is preliminary data.</text>
</comment>
<keyword evidence="3" id="KW-1185">Reference proteome</keyword>
<name>A0A9N9IKA6_9GLOM</name>